<feature type="region of interest" description="Disordered" evidence="11">
    <location>
        <begin position="504"/>
        <end position="523"/>
    </location>
</feature>
<keyword evidence="10" id="KW-0175">Coiled coil</keyword>
<dbReference type="PANTHER" id="PTHR43065">
    <property type="entry name" value="SENSOR HISTIDINE KINASE"/>
    <property type="match status" value="1"/>
</dbReference>
<feature type="compositionally biased region" description="Low complexity" evidence="11">
    <location>
        <begin position="504"/>
        <end position="519"/>
    </location>
</feature>
<feature type="domain" description="Histidine kinase" evidence="12">
    <location>
        <begin position="365"/>
        <end position="607"/>
    </location>
</feature>
<organism evidence="14 15">
    <name type="scientific">Rhizosaccharibacter radicis</name>
    <dbReference type="NCBI Taxonomy" id="2782605"/>
    <lineage>
        <taxon>Bacteria</taxon>
        <taxon>Pseudomonadati</taxon>
        <taxon>Pseudomonadota</taxon>
        <taxon>Alphaproteobacteria</taxon>
        <taxon>Acetobacterales</taxon>
        <taxon>Acetobacteraceae</taxon>
        <taxon>Rhizosaccharibacter</taxon>
    </lineage>
</organism>
<accession>A0ABT1VXL9</accession>
<dbReference type="SMART" id="SM00388">
    <property type="entry name" value="HisKA"/>
    <property type="match status" value="1"/>
</dbReference>
<dbReference type="Pfam" id="PF00072">
    <property type="entry name" value="Response_reg"/>
    <property type="match status" value="1"/>
</dbReference>
<dbReference type="InterPro" id="IPR036890">
    <property type="entry name" value="HATPase_C_sf"/>
</dbReference>
<evidence type="ECO:0000256" key="10">
    <source>
        <dbReference type="SAM" id="Coils"/>
    </source>
</evidence>
<dbReference type="InterPro" id="IPR036097">
    <property type="entry name" value="HisK_dim/P_sf"/>
</dbReference>
<feature type="coiled-coil region" evidence="10">
    <location>
        <begin position="295"/>
        <end position="356"/>
    </location>
</feature>
<dbReference type="SUPFAM" id="SSF52172">
    <property type="entry name" value="CheY-like"/>
    <property type="match status" value="2"/>
</dbReference>
<evidence type="ECO:0000256" key="8">
    <source>
        <dbReference type="ARBA" id="ARBA00023012"/>
    </source>
</evidence>
<feature type="domain" description="Response regulatory" evidence="13">
    <location>
        <begin position="7"/>
        <end position="123"/>
    </location>
</feature>
<evidence type="ECO:0000256" key="1">
    <source>
        <dbReference type="ARBA" id="ARBA00000085"/>
    </source>
</evidence>
<dbReference type="InterPro" id="IPR005467">
    <property type="entry name" value="His_kinase_dom"/>
</dbReference>
<dbReference type="CDD" id="cd00156">
    <property type="entry name" value="REC"/>
    <property type="match status" value="1"/>
</dbReference>
<feature type="region of interest" description="Disordered" evidence="11">
    <location>
        <begin position="608"/>
        <end position="644"/>
    </location>
</feature>
<dbReference type="Gene3D" id="1.10.287.130">
    <property type="match status" value="1"/>
</dbReference>
<dbReference type="Gene3D" id="3.40.50.2300">
    <property type="match status" value="2"/>
</dbReference>
<dbReference type="SMART" id="SM00387">
    <property type="entry name" value="HATPase_c"/>
    <property type="match status" value="1"/>
</dbReference>
<protein>
    <recommendedName>
        <fullName evidence="2">histidine kinase</fullName>
        <ecNumber evidence="2">2.7.13.3</ecNumber>
    </recommendedName>
</protein>
<dbReference type="InterPro" id="IPR003594">
    <property type="entry name" value="HATPase_dom"/>
</dbReference>
<feature type="compositionally biased region" description="Low complexity" evidence="11">
    <location>
        <begin position="615"/>
        <end position="632"/>
    </location>
</feature>
<comment type="catalytic activity">
    <reaction evidence="1">
        <text>ATP + protein L-histidine = ADP + protein N-phospho-L-histidine.</text>
        <dbReference type="EC" id="2.7.13.3"/>
    </reaction>
</comment>
<keyword evidence="5" id="KW-0547">Nucleotide-binding</keyword>
<dbReference type="PROSITE" id="PS50110">
    <property type="entry name" value="RESPONSE_REGULATORY"/>
    <property type="match status" value="1"/>
</dbReference>
<dbReference type="InterPro" id="IPR003661">
    <property type="entry name" value="HisK_dim/P_dom"/>
</dbReference>
<evidence type="ECO:0000256" key="2">
    <source>
        <dbReference type="ARBA" id="ARBA00012438"/>
    </source>
</evidence>
<evidence type="ECO:0000256" key="6">
    <source>
        <dbReference type="ARBA" id="ARBA00022777"/>
    </source>
</evidence>
<dbReference type="Pfam" id="PF00512">
    <property type="entry name" value="HisKA"/>
    <property type="match status" value="1"/>
</dbReference>
<dbReference type="EMBL" id="JAMZEJ010000005">
    <property type="protein sequence ID" value="MCQ8240935.1"/>
    <property type="molecule type" value="Genomic_DNA"/>
</dbReference>
<feature type="modified residue" description="4-aspartylphosphate" evidence="9">
    <location>
        <position position="56"/>
    </location>
</feature>
<comment type="caution">
    <text evidence="14">The sequence shown here is derived from an EMBL/GenBank/DDBJ whole genome shotgun (WGS) entry which is preliminary data.</text>
</comment>
<feature type="compositionally biased region" description="Pro residues" evidence="11">
    <location>
        <begin position="633"/>
        <end position="644"/>
    </location>
</feature>
<keyword evidence="6" id="KW-0418">Kinase</keyword>
<evidence type="ECO:0000313" key="14">
    <source>
        <dbReference type="EMBL" id="MCQ8240935.1"/>
    </source>
</evidence>
<keyword evidence="8" id="KW-0902">Two-component regulatory system</keyword>
<name>A0ABT1VXL9_9PROT</name>
<keyword evidence="4" id="KW-0808">Transferase</keyword>
<keyword evidence="15" id="KW-1185">Reference proteome</keyword>
<dbReference type="InterPro" id="IPR011006">
    <property type="entry name" value="CheY-like_superfamily"/>
</dbReference>
<evidence type="ECO:0000259" key="12">
    <source>
        <dbReference type="PROSITE" id="PS50109"/>
    </source>
</evidence>
<dbReference type="PROSITE" id="PS50109">
    <property type="entry name" value="HIS_KIN"/>
    <property type="match status" value="1"/>
</dbReference>
<dbReference type="EC" id="2.7.13.3" evidence="2"/>
<evidence type="ECO:0000259" key="13">
    <source>
        <dbReference type="PROSITE" id="PS50110"/>
    </source>
</evidence>
<evidence type="ECO:0000256" key="5">
    <source>
        <dbReference type="ARBA" id="ARBA00022741"/>
    </source>
</evidence>
<keyword evidence="3 9" id="KW-0597">Phosphoprotein</keyword>
<dbReference type="Pfam" id="PF02518">
    <property type="entry name" value="HATPase_c"/>
    <property type="match status" value="1"/>
</dbReference>
<evidence type="ECO:0000256" key="11">
    <source>
        <dbReference type="SAM" id="MobiDB-lite"/>
    </source>
</evidence>
<gene>
    <name evidence="14" type="ORF">NFI88_08815</name>
</gene>
<evidence type="ECO:0000256" key="4">
    <source>
        <dbReference type="ARBA" id="ARBA00022679"/>
    </source>
</evidence>
<dbReference type="PRINTS" id="PR00344">
    <property type="entry name" value="BCTRLSENSOR"/>
</dbReference>
<evidence type="ECO:0000313" key="15">
    <source>
        <dbReference type="Proteomes" id="UP001524547"/>
    </source>
</evidence>
<sequence length="644" mass="68025">MTDMAASLLLVEDSDTQALLIRRRLEGQGFAVHRVASAEEALERLNQALPDLLVADFHLPGMSGGELVRRLRLDNETRAIPVLMLTEASEPDMERQGIESGADAYVPKSAAQDILALRIRALLRNGGSDHASDAAGGRPRPGTVRFRQARLLVLARKASEALRASLGRDGYQLTAASDPAEARTLLEQDPDQDCLVVDLADGAFDGLGFCEWADARRGRDIDPAGMADPAAGDAAGVRGFRWRILGVGPLDPAAGLAARAFEAGVDDLVPFDPNGDGLALRLKAVMRRKLIEEERQRLDAELGERERSVERARAEAAANAAQASLAGALARANQELEAANNRLREAQGKLVQSAKMASLGELVAGIAHEINNPLAFILAHQGTVERLLGRIASGELPEEERQRSLSRAHDRVASMSLGLKRIQDLVLNLRRFSRLDESEQQLVDVPDSIDTILALLTHKLGPGITVERRYRAPRELFCQPALLNQVIMNIVGNAADALNAAAAPAGDSAVPSPDDAPSSGPGGLIRIDTLLENDAYRIAVSDNGPGVPAALRERVFEPFFTTKPVGAGTGLGLAIAYSVVEAHGGAVSVEDAPGGGACFTVSIPVPATSPDIRAGTRTSEGTTSGSPGSGPEVPEPPAFPAATP</sequence>
<dbReference type="SMART" id="SM00448">
    <property type="entry name" value="REC"/>
    <property type="match status" value="1"/>
</dbReference>
<dbReference type="PANTHER" id="PTHR43065:SF10">
    <property type="entry name" value="PEROXIDE STRESS-ACTIVATED HISTIDINE KINASE MAK3"/>
    <property type="match status" value="1"/>
</dbReference>
<keyword evidence="7" id="KW-0067">ATP-binding</keyword>
<proteinExistence type="predicted"/>
<evidence type="ECO:0000256" key="9">
    <source>
        <dbReference type="PROSITE-ProRule" id="PRU00169"/>
    </source>
</evidence>
<evidence type="ECO:0000256" key="3">
    <source>
        <dbReference type="ARBA" id="ARBA00022553"/>
    </source>
</evidence>
<dbReference type="SUPFAM" id="SSF55874">
    <property type="entry name" value="ATPase domain of HSP90 chaperone/DNA topoisomerase II/histidine kinase"/>
    <property type="match status" value="1"/>
</dbReference>
<dbReference type="Proteomes" id="UP001524547">
    <property type="component" value="Unassembled WGS sequence"/>
</dbReference>
<dbReference type="SUPFAM" id="SSF47384">
    <property type="entry name" value="Homodimeric domain of signal transducing histidine kinase"/>
    <property type="match status" value="1"/>
</dbReference>
<evidence type="ECO:0000256" key="7">
    <source>
        <dbReference type="ARBA" id="ARBA00022840"/>
    </source>
</evidence>
<reference evidence="14 15" key="1">
    <citation type="submission" date="2022-06" db="EMBL/GenBank/DDBJ databases">
        <title>Rhizosaccharibacter gen. nov. sp. nov. KSS12, endophytic bacteria isolated from sugarcane.</title>
        <authorList>
            <person name="Pitiwittayakul N."/>
        </authorList>
    </citation>
    <scope>NUCLEOTIDE SEQUENCE [LARGE SCALE GENOMIC DNA]</scope>
    <source>
        <strain evidence="14 15">KSS12</strain>
    </source>
</reference>
<dbReference type="CDD" id="cd00082">
    <property type="entry name" value="HisKA"/>
    <property type="match status" value="1"/>
</dbReference>
<dbReference type="Gene3D" id="3.30.565.10">
    <property type="entry name" value="Histidine kinase-like ATPase, C-terminal domain"/>
    <property type="match status" value="1"/>
</dbReference>
<dbReference type="InterPro" id="IPR004358">
    <property type="entry name" value="Sig_transdc_His_kin-like_C"/>
</dbReference>
<dbReference type="RefSeq" id="WP_422919684.1">
    <property type="nucleotide sequence ID" value="NZ_JAMZEJ010000005.1"/>
</dbReference>
<dbReference type="InterPro" id="IPR001789">
    <property type="entry name" value="Sig_transdc_resp-reg_receiver"/>
</dbReference>